<organism evidence="2 3">
    <name type="scientific">Zhenpiania hominis</name>
    <dbReference type="NCBI Taxonomy" id="2763644"/>
    <lineage>
        <taxon>Bacteria</taxon>
        <taxon>Bacillati</taxon>
        <taxon>Bacillota</taxon>
        <taxon>Clostridia</taxon>
        <taxon>Peptostreptococcales</taxon>
        <taxon>Anaerovoracaceae</taxon>
        <taxon>Zhenpiania</taxon>
    </lineage>
</organism>
<dbReference type="Pfam" id="PF06782">
    <property type="entry name" value="UPF0236"/>
    <property type="match status" value="1"/>
</dbReference>
<dbReference type="NCBIfam" id="NF033529">
    <property type="entry name" value="transpos_ISLre2"/>
    <property type="match status" value="1"/>
</dbReference>
<comment type="similarity">
    <text evidence="1">Belongs to the UPF0236 family.</text>
</comment>
<reference evidence="2" key="1">
    <citation type="submission" date="2020-08" db="EMBL/GenBank/DDBJ databases">
        <title>Genome public.</title>
        <authorList>
            <person name="Liu C."/>
            <person name="Sun Q."/>
        </authorList>
    </citation>
    <scope>NUCLEOTIDE SEQUENCE</scope>
    <source>
        <strain evidence="2">BX12</strain>
    </source>
</reference>
<dbReference type="RefSeq" id="WP_187304518.1">
    <property type="nucleotide sequence ID" value="NZ_JACRYT010000056.1"/>
</dbReference>
<evidence type="ECO:0000256" key="1">
    <source>
        <dbReference type="ARBA" id="ARBA00006539"/>
    </source>
</evidence>
<name>A0A923NLM9_9FIRM</name>
<dbReference type="AlphaFoldDB" id="A0A923NLM9"/>
<dbReference type="Proteomes" id="UP000602647">
    <property type="component" value="Unassembled WGS sequence"/>
</dbReference>
<proteinExistence type="inferred from homology"/>
<comment type="caution">
    <text evidence="2">The sequence shown here is derived from an EMBL/GenBank/DDBJ whole genome shotgun (WGS) entry which is preliminary data.</text>
</comment>
<evidence type="ECO:0000313" key="2">
    <source>
        <dbReference type="EMBL" id="MBC6681438.1"/>
    </source>
</evidence>
<accession>A0A923NLM9</accession>
<sequence length="472" mass="53926">MENIIQQIAEKLIHKILERAYSGGISDIDALSSDVLGDCREAAIGIVEAITAGLNQQIRDDKERRKAEGLVLKEKERDRSLLTELGRLDIPRDYYYDRENDQYVYLLDHVIGVQSYERISDGVSAKLVSLATEVSYENSAQIVTDGEVSRQSVRNSILRLGGIEKRAEEGAAKRKVRELHVFADEDHVHMQKECKEKGKKIRAVPLVTVTEGVEKESKGRNRTKEAMHFVDEKFNTKELWKSVEGYIGSTYDTDVLEKIYLHADGGRWINNGLEKFSNVRRVMDGFHLEKKLKEAGRRFPNRNLKNRIKEAMEADDRKKLDRILQSLYDACKSEKDNEFVSEFGKYLFGNYKAIRNRLIYGEVGSCTEGQVSHVLSKRFSRNPMGWSEEGLGKLTKQRVYVKNRGKIEARDFKDKDRGKGSYGEYAERIIEDACEGAIDFSIFERREPVFDGSSGTQTLIRSLSMNRGIPLS</sequence>
<protein>
    <submittedName>
        <fullName evidence="2">ISLre2 family transposase</fullName>
    </submittedName>
</protein>
<gene>
    <name evidence="2" type="ORF">H9L42_16660</name>
</gene>
<evidence type="ECO:0000313" key="3">
    <source>
        <dbReference type="Proteomes" id="UP000602647"/>
    </source>
</evidence>
<dbReference type="InterPro" id="IPR009620">
    <property type="entry name" value="UPF0236"/>
</dbReference>
<dbReference type="EMBL" id="JACRYT010000056">
    <property type="protein sequence ID" value="MBC6681438.1"/>
    <property type="molecule type" value="Genomic_DNA"/>
</dbReference>
<keyword evidence="3" id="KW-1185">Reference proteome</keyword>